<dbReference type="InterPro" id="IPR008906">
    <property type="entry name" value="HATC_C_dom"/>
</dbReference>
<dbReference type="GO" id="GO:0046983">
    <property type="term" value="F:protein dimerization activity"/>
    <property type="evidence" value="ECO:0007669"/>
    <property type="project" value="InterPro"/>
</dbReference>
<dbReference type="AlphaFoldDB" id="A0AA47NVV0"/>
<evidence type="ECO:0000259" key="1">
    <source>
        <dbReference type="Pfam" id="PF05699"/>
    </source>
</evidence>
<dbReference type="PANTHER" id="PTHR45749:SF37">
    <property type="entry name" value="OS05G0311600 PROTEIN"/>
    <property type="match status" value="1"/>
</dbReference>
<feature type="domain" description="HAT C-terminal dimerisation" evidence="1">
    <location>
        <begin position="58"/>
        <end position="115"/>
    </location>
</feature>
<reference evidence="2" key="1">
    <citation type="journal article" date="2023" name="Front. Mar. Sci.">
        <title>A new Merluccius polli reference genome to investigate the effects of global change in West African waters.</title>
        <authorList>
            <person name="Mateo J.L."/>
            <person name="Blanco-Fernandez C."/>
            <person name="Garcia-Vazquez E."/>
            <person name="Machado-Schiaffino G."/>
        </authorList>
    </citation>
    <scope>NUCLEOTIDE SEQUENCE</scope>
    <source>
        <strain evidence="2">C29</strain>
        <tissue evidence="2">Fin</tissue>
    </source>
</reference>
<gene>
    <name evidence="2" type="ORF">N1851_024561</name>
</gene>
<protein>
    <recommendedName>
        <fullName evidence="1">HAT C-terminal dimerisation domain-containing protein</fullName>
    </recommendedName>
</protein>
<name>A0AA47NVV0_MERPO</name>
<dbReference type="Proteomes" id="UP001174136">
    <property type="component" value="Unassembled WGS sequence"/>
</dbReference>
<dbReference type="EMBL" id="JAOPHQ010004564">
    <property type="protein sequence ID" value="KAK0138888.1"/>
    <property type="molecule type" value="Genomic_DNA"/>
</dbReference>
<evidence type="ECO:0000313" key="3">
    <source>
        <dbReference type="Proteomes" id="UP001174136"/>
    </source>
</evidence>
<organism evidence="2 3">
    <name type="scientific">Merluccius polli</name>
    <name type="common">Benguela hake</name>
    <name type="synonym">Merluccius cadenati</name>
    <dbReference type="NCBI Taxonomy" id="89951"/>
    <lineage>
        <taxon>Eukaryota</taxon>
        <taxon>Metazoa</taxon>
        <taxon>Chordata</taxon>
        <taxon>Craniata</taxon>
        <taxon>Vertebrata</taxon>
        <taxon>Euteleostomi</taxon>
        <taxon>Actinopterygii</taxon>
        <taxon>Neopterygii</taxon>
        <taxon>Teleostei</taxon>
        <taxon>Neoteleostei</taxon>
        <taxon>Acanthomorphata</taxon>
        <taxon>Zeiogadaria</taxon>
        <taxon>Gadariae</taxon>
        <taxon>Gadiformes</taxon>
        <taxon>Gadoidei</taxon>
        <taxon>Merlucciidae</taxon>
        <taxon>Merluccius</taxon>
    </lineage>
</organism>
<dbReference type="Pfam" id="PF05699">
    <property type="entry name" value="Dimer_Tnp_hAT"/>
    <property type="match status" value="1"/>
</dbReference>
<accession>A0AA47NVV0</accession>
<dbReference type="SUPFAM" id="SSF53098">
    <property type="entry name" value="Ribonuclease H-like"/>
    <property type="match status" value="1"/>
</dbReference>
<proteinExistence type="predicted"/>
<evidence type="ECO:0000313" key="2">
    <source>
        <dbReference type="EMBL" id="KAK0138888.1"/>
    </source>
</evidence>
<dbReference type="InterPro" id="IPR012337">
    <property type="entry name" value="RNaseH-like_sf"/>
</dbReference>
<comment type="caution">
    <text evidence="2">The sequence shown here is derived from an EMBL/GenBank/DDBJ whole genome shotgun (WGS) entry which is preliminary data.</text>
</comment>
<keyword evidence="3" id="KW-1185">Reference proteome</keyword>
<dbReference type="PANTHER" id="PTHR45749">
    <property type="match status" value="1"/>
</dbReference>
<sequence length="142" mass="16427">MLNELDRRFSRTNCDLMNSIQALNPKSDVFLKETALLSFARLYDSDINDLGHEFIEPYKDVFFELFRLCKIAVAIPVSSASCERSFSTLKRVKTCLRSTITDERLSNLGVLSIESKRAKALNMEHFVDRFAKQHKNHRILLL</sequence>